<dbReference type="EMBL" id="CP034328">
    <property type="protein sequence ID" value="AZL59981.1"/>
    <property type="molecule type" value="Genomic_DNA"/>
</dbReference>
<dbReference type="SUPFAM" id="SSF88713">
    <property type="entry name" value="Glycoside hydrolase/deacetylase"/>
    <property type="match status" value="1"/>
</dbReference>
<accession>A0A3S8U8N8</accession>
<gene>
    <name evidence="1" type="ORF">EI545_14750</name>
</gene>
<dbReference type="Proteomes" id="UP000282002">
    <property type="component" value="Chromosome"/>
</dbReference>
<name>A0A3S8U8N8_9RHOB</name>
<protein>
    <submittedName>
        <fullName evidence="1">Polysaccharide deacetylase</fullName>
    </submittedName>
</protein>
<reference evidence="1 2" key="1">
    <citation type="submission" date="2018-12" db="EMBL/GenBank/DDBJ databases">
        <title>Complete genome sequencing of Tabrizicola sp. K13M18.</title>
        <authorList>
            <person name="Bae J.-W."/>
        </authorList>
    </citation>
    <scope>NUCLEOTIDE SEQUENCE [LARGE SCALE GENOMIC DNA]</scope>
    <source>
        <strain evidence="1 2">K13M18</strain>
    </source>
</reference>
<sequence length="247" mass="26083">MSSPLDALAAALDRRAAKDPAVFWWRDDDAVIPTPALDRLLALSASHAAPCLVAVIPKPTGPDLAAHLAGRPLITVAPHGWQHSNHAPPGTKKAELGPHRPAKLVLEELSLGLAKLQTLYPVQLAPILVPPWNRIDPDLIGALHGAGFQALSVYGPERPAALPSLNTHVDLMDWHGTGGGRATASLVSDIVAALDLGLSAIGILSHHLVHDAQAWDFLDQLLALIAGHPGARWASAPDLLAQRRQTV</sequence>
<dbReference type="KEGG" id="taw:EI545_14750"/>
<dbReference type="InterPro" id="IPR011330">
    <property type="entry name" value="Glyco_hydro/deAcase_b/a-brl"/>
</dbReference>
<dbReference type="GO" id="GO:0005975">
    <property type="term" value="P:carbohydrate metabolic process"/>
    <property type="evidence" value="ECO:0007669"/>
    <property type="project" value="InterPro"/>
</dbReference>
<organism evidence="1 2">
    <name type="scientific">Tabrizicola piscis</name>
    <dbReference type="NCBI Taxonomy" id="2494374"/>
    <lineage>
        <taxon>Bacteria</taxon>
        <taxon>Pseudomonadati</taxon>
        <taxon>Pseudomonadota</taxon>
        <taxon>Alphaproteobacteria</taxon>
        <taxon>Rhodobacterales</taxon>
        <taxon>Paracoccaceae</taxon>
        <taxon>Tabrizicola</taxon>
    </lineage>
</organism>
<dbReference type="InterPro" id="IPR049591">
    <property type="entry name" value="CE4_u4-like"/>
</dbReference>
<evidence type="ECO:0000313" key="2">
    <source>
        <dbReference type="Proteomes" id="UP000282002"/>
    </source>
</evidence>
<dbReference type="AlphaFoldDB" id="A0A3S8U8N8"/>
<proteinExistence type="predicted"/>
<dbReference type="CDD" id="cd10928">
    <property type="entry name" value="CE4_u4"/>
    <property type="match status" value="1"/>
</dbReference>
<dbReference type="RefSeq" id="WP_125326176.1">
    <property type="nucleotide sequence ID" value="NZ_CP034328.1"/>
</dbReference>
<keyword evidence="2" id="KW-1185">Reference proteome</keyword>
<dbReference type="Gene3D" id="3.20.20.370">
    <property type="entry name" value="Glycoside hydrolase/deacetylase"/>
    <property type="match status" value="1"/>
</dbReference>
<dbReference type="OrthoDB" id="6086702at2"/>
<evidence type="ECO:0000313" key="1">
    <source>
        <dbReference type="EMBL" id="AZL59981.1"/>
    </source>
</evidence>